<keyword evidence="2" id="KW-1185">Reference proteome</keyword>
<gene>
    <name evidence="1" type="ORF">CDAR_621381</name>
</gene>
<dbReference type="Proteomes" id="UP001054837">
    <property type="component" value="Unassembled WGS sequence"/>
</dbReference>
<dbReference type="AlphaFoldDB" id="A0AAV4S423"/>
<organism evidence="1 2">
    <name type="scientific">Caerostris darwini</name>
    <dbReference type="NCBI Taxonomy" id="1538125"/>
    <lineage>
        <taxon>Eukaryota</taxon>
        <taxon>Metazoa</taxon>
        <taxon>Ecdysozoa</taxon>
        <taxon>Arthropoda</taxon>
        <taxon>Chelicerata</taxon>
        <taxon>Arachnida</taxon>
        <taxon>Araneae</taxon>
        <taxon>Araneomorphae</taxon>
        <taxon>Entelegynae</taxon>
        <taxon>Araneoidea</taxon>
        <taxon>Araneidae</taxon>
        <taxon>Caerostris</taxon>
    </lineage>
</organism>
<evidence type="ECO:0000313" key="1">
    <source>
        <dbReference type="EMBL" id="GIY28918.1"/>
    </source>
</evidence>
<protein>
    <submittedName>
        <fullName evidence="1">Uncharacterized protein</fullName>
    </submittedName>
</protein>
<dbReference type="EMBL" id="BPLQ01007237">
    <property type="protein sequence ID" value="GIY28918.1"/>
    <property type="molecule type" value="Genomic_DNA"/>
</dbReference>
<reference evidence="1 2" key="1">
    <citation type="submission" date="2021-06" db="EMBL/GenBank/DDBJ databases">
        <title>Caerostris darwini draft genome.</title>
        <authorList>
            <person name="Kono N."/>
            <person name="Arakawa K."/>
        </authorList>
    </citation>
    <scope>NUCLEOTIDE SEQUENCE [LARGE SCALE GENOMIC DNA]</scope>
</reference>
<sequence>MLSLLKIFELPITSSCTLMSPSLLQRKKQMEKKFVPVTPHPHPYHSVPSSSEAVRSKTGAFNVVRLLPPTIALLLSTRPSPDTHSFLPS</sequence>
<accession>A0AAV4S423</accession>
<comment type="caution">
    <text evidence="1">The sequence shown here is derived from an EMBL/GenBank/DDBJ whole genome shotgun (WGS) entry which is preliminary data.</text>
</comment>
<evidence type="ECO:0000313" key="2">
    <source>
        <dbReference type="Proteomes" id="UP001054837"/>
    </source>
</evidence>
<name>A0AAV4S423_9ARAC</name>
<proteinExistence type="predicted"/>